<name>A0AAD4MGE7_9BILA</name>
<dbReference type="AlphaFoldDB" id="A0AAD4MGE7"/>
<gene>
    <name evidence="1" type="ORF">DdX_20983</name>
</gene>
<dbReference type="Proteomes" id="UP001201812">
    <property type="component" value="Unassembled WGS sequence"/>
</dbReference>
<reference evidence="1" key="1">
    <citation type="submission" date="2022-01" db="EMBL/GenBank/DDBJ databases">
        <title>Genome Sequence Resource for Two Populations of Ditylenchus destructor, the Migratory Endoparasitic Phytonematode.</title>
        <authorList>
            <person name="Zhang H."/>
            <person name="Lin R."/>
            <person name="Xie B."/>
        </authorList>
    </citation>
    <scope>NUCLEOTIDE SEQUENCE</scope>
    <source>
        <strain evidence="1">BazhouSP</strain>
    </source>
</reference>
<keyword evidence="2" id="KW-1185">Reference proteome</keyword>
<proteinExistence type="predicted"/>
<accession>A0AAD4MGE7</accession>
<protein>
    <submittedName>
        <fullName evidence="1">Uncharacterized protein</fullName>
    </submittedName>
</protein>
<comment type="caution">
    <text evidence="1">The sequence shown here is derived from an EMBL/GenBank/DDBJ whole genome shotgun (WGS) entry which is preliminary data.</text>
</comment>
<dbReference type="EMBL" id="JAKKPZ010000702">
    <property type="protein sequence ID" value="KAI1692880.1"/>
    <property type="molecule type" value="Genomic_DNA"/>
</dbReference>
<sequence>MKGEHHALDNFQSLWFIPPKRNKTHGAPNWALPEKKKEILKPTSLIKSELVSLCRRHSPQNGLVRMKQIPLETETVSGVLWRIFITRDQDNYMSIKQAIADFVENNPSVLQDIDAKRNADGTMFSPADFITKTRLKVDGYGYIDTDLYPLIALRFKVHIYILWSVDPKQSYWAHVAPGNEFKANDKHPSIMIRYTGKHNRIIKDVLPSASLTIDNDWNSCEFKVIAFPPERANLAKDKRTFSTTLLIDPKDADVQKIEQLITIQINHDELKSMKGKMAFSYINKDGVEEPIKPGQKLGSPPYNFACGGRQTIYARIKH</sequence>
<evidence type="ECO:0000313" key="2">
    <source>
        <dbReference type="Proteomes" id="UP001201812"/>
    </source>
</evidence>
<evidence type="ECO:0000313" key="1">
    <source>
        <dbReference type="EMBL" id="KAI1692880.1"/>
    </source>
</evidence>
<organism evidence="1 2">
    <name type="scientific">Ditylenchus destructor</name>
    <dbReference type="NCBI Taxonomy" id="166010"/>
    <lineage>
        <taxon>Eukaryota</taxon>
        <taxon>Metazoa</taxon>
        <taxon>Ecdysozoa</taxon>
        <taxon>Nematoda</taxon>
        <taxon>Chromadorea</taxon>
        <taxon>Rhabditida</taxon>
        <taxon>Tylenchina</taxon>
        <taxon>Tylenchomorpha</taxon>
        <taxon>Sphaerularioidea</taxon>
        <taxon>Anguinidae</taxon>
        <taxon>Anguininae</taxon>
        <taxon>Ditylenchus</taxon>
    </lineage>
</organism>